<dbReference type="AlphaFoldDB" id="A0A1S8A762"/>
<dbReference type="EMBL" id="DF977460">
    <property type="protein sequence ID" value="GAW25901.1"/>
    <property type="molecule type" value="Genomic_DNA"/>
</dbReference>
<keyword evidence="2" id="KW-1185">Reference proteome</keyword>
<proteinExistence type="predicted"/>
<name>A0A1S8A762_ROSNE</name>
<reference evidence="1" key="1">
    <citation type="submission" date="2016-03" db="EMBL/GenBank/DDBJ databases">
        <title>Draft genome sequence of Rosellinia necatrix.</title>
        <authorList>
            <person name="Kanematsu S."/>
        </authorList>
    </citation>
    <scope>NUCLEOTIDE SEQUENCE [LARGE SCALE GENOMIC DNA]</scope>
    <source>
        <strain evidence="1">W97</strain>
    </source>
</reference>
<gene>
    <name evidence="1" type="ORF">SAMD00023353_1501290</name>
</gene>
<dbReference type="Proteomes" id="UP000054516">
    <property type="component" value="Unassembled WGS sequence"/>
</dbReference>
<organism evidence="1">
    <name type="scientific">Rosellinia necatrix</name>
    <name type="common">White root-rot fungus</name>
    <dbReference type="NCBI Taxonomy" id="77044"/>
    <lineage>
        <taxon>Eukaryota</taxon>
        <taxon>Fungi</taxon>
        <taxon>Dikarya</taxon>
        <taxon>Ascomycota</taxon>
        <taxon>Pezizomycotina</taxon>
        <taxon>Sordariomycetes</taxon>
        <taxon>Xylariomycetidae</taxon>
        <taxon>Xylariales</taxon>
        <taxon>Xylariaceae</taxon>
        <taxon>Rosellinia</taxon>
    </lineage>
</organism>
<protein>
    <submittedName>
        <fullName evidence="1">Putative 4Fe-4S ferredoxin</fullName>
    </submittedName>
</protein>
<sequence>MPPQDEFELYDLRVEVVCPPGERILCGAREGDHFTLQGEMMYLPPGQGISIYSLCR</sequence>
<dbReference type="OrthoDB" id="2838513at2759"/>
<evidence type="ECO:0000313" key="1">
    <source>
        <dbReference type="EMBL" id="GAW25901.1"/>
    </source>
</evidence>
<evidence type="ECO:0000313" key="2">
    <source>
        <dbReference type="Proteomes" id="UP000054516"/>
    </source>
</evidence>
<accession>A0A1S8A762</accession>